<name>A0A137RM72_9FLAO</name>
<proteinExistence type="predicted"/>
<organism evidence="3 4">
    <name type="scientific">Aequorivita aquimaris</name>
    <dbReference type="NCBI Taxonomy" id="1548749"/>
    <lineage>
        <taxon>Bacteria</taxon>
        <taxon>Pseudomonadati</taxon>
        <taxon>Bacteroidota</taxon>
        <taxon>Flavobacteriia</taxon>
        <taxon>Flavobacteriales</taxon>
        <taxon>Flavobacteriaceae</taxon>
        <taxon>Aequorivita</taxon>
    </lineage>
</organism>
<dbReference type="SUPFAM" id="SSF51230">
    <property type="entry name" value="Single hybrid motif"/>
    <property type="match status" value="1"/>
</dbReference>
<feature type="domain" description="Lipoyl-binding" evidence="2">
    <location>
        <begin position="79"/>
        <end position="161"/>
    </location>
</feature>
<dbReference type="Gene3D" id="2.40.50.100">
    <property type="match status" value="1"/>
</dbReference>
<dbReference type="PANTHER" id="PTHR45266:SF3">
    <property type="entry name" value="OXALOACETATE DECARBOXYLASE ALPHA CHAIN"/>
    <property type="match status" value="1"/>
</dbReference>
<dbReference type="Proteomes" id="UP000070138">
    <property type="component" value="Unassembled WGS sequence"/>
</dbReference>
<dbReference type="CDD" id="cd06850">
    <property type="entry name" value="biotinyl_domain"/>
    <property type="match status" value="1"/>
</dbReference>
<evidence type="ECO:0000313" key="4">
    <source>
        <dbReference type="Proteomes" id="UP000070138"/>
    </source>
</evidence>
<evidence type="ECO:0000313" key="3">
    <source>
        <dbReference type="EMBL" id="KXO01288.1"/>
    </source>
</evidence>
<dbReference type="STRING" id="1548749.LS48_02180"/>
<accession>A0A137RM72</accession>
<dbReference type="OrthoDB" id="9812676at2"/>
<dbReference type="Pfam" id="PF00364">
    <property type="entry name" value="Biotin_lipoyl"/>
    <property type="match status" value="1"/>
</dbReference>
<comment type="caution">
    <text evidence="3">The sequence shown here is derived from an EMBL/GenBank/DDBJ whole genome shotgun (WGS) entry which is preliminary data.</text>
</comment>
<dbReference type="PROSITE" id="PS50968">
    <property type="entry name" value="BIOTINYL_LIPOYL"/>
    <property type="match status" value="1"/>
</dbReference>
<dbReference type="InterPro" id="IPR001882">
    <property type="entry name" value="Biotin_BS"/>
</dbReference>
<dbReference type="RefSeq" id="WP_062619500.1">
    <property type="nucleotide sequence ID" value="NZ_JRWG01000001.1"/>
</dbReference>
<protein>
    <submittedName>
        <fullName evidence="3">Acetyl-COA carboxylase</fullName>
    </submittedName>
</protein>
<dbReference type="EMBL" id="JRWG01000001">
    <property type="protein sequence ID" value="KXO01288.1"/>
    <property type="molecule type" value="Genomic_DNA"/>
</dbReference>
<keyword evidence="1" id="KW-0092">Biotin</keyword>
<dbReference type="PATRIC" id="fig|1548749.3.peg.469"/>
<reference evidence="3 4" key="2">
    <citation type="journal article" date="2016" name="Int. J. Syst. Evol. Microbiol.">
        <title>Vitellibacter aquimaris sp. nov., a marine bacterium isolated from seawater.</title>
        <authorList>
            <person name="Thevarajoo S."/>
            <person name="Selvaratnam C."/>
            <person name="Goh K.M."/>
            <person name="Hong K.W."/>
            <person name="Chan X.Y."/>
            <person name="Chan K.G."/>
            <person name="Chong C.S."/>
        </authorList>
    </citation>
    <scope>NUCLEOTIDE SEQUENCE [LARGE SCALE GENOMIC DNA]</scope>
    <source>
        <strain evidence="3 4">D-24</strain>
    </source>
</reference>
<keyword evidence="4" id="KW-1185">Reference proteome</keyword>
<dbReference type="FunFam" id="2.40.50.100:FF:000003">
    <property type="entry name" value="Acetyl-CoA carboxylase biotin carboxyl carrier protein"/>
    <property type="match status" value="1"/>
</dbReference>
<gene>
    <name evidence="3" type="ORF">LS48_02180</name>
</gene>
<dbReference type="AlphaFoldDB" id="A0A137RM72"/>
<dbReference type="InterPro" id="IPR000089">
    <property type="entry name" value="Biotin_lipoyl"/>
</dbReference>
<dbReference type="InterPro" id="IPR011053">
    <property type="entry name" value="Single_hybrid_motif"/>
</dbReference>
<dbReference type="InterPro" id="IPR050709">
    <property type="entry name" value="Biotin_Carboxyl_Carrier/Decarb"/>
</dbReference>
<evidence type="ECO:0000256" key="1">
    <source>
        <dbReference type="ARBA" id="ARBA00023267"/>
    </source>
</evidence>
<dbReference type="PANTHER" id="PTHR45266">
    <property type="entry name" value="OXALOACETATE DECARBOXYLASE ALPHA CHAIN"/>
    <property type="match status" value="1"/>
</dbReference>
<evidence type="ECO:0000259" key="2">
    <source>
        <dbReference type="PROSITE" id="PS50968"/>
    </source>
</evidence>
<dbReference type="PROSITE" id="PS00188">
    <property type="entry name" value="BIOTIN"/>
    <property type="match status" value="1"/>
</dbReference>
<reference evidence="4" key="1">
    <citation type="submission" date="2014-10" db="EMBL/GenBank/DDBJ databases">
        <title>Genome sequencing of Vitellibacter sp. D-24.</title>
        <authorList>
            <person name="Thevarajoo S."/>
            <person name="Selvaratnam C."/>
            <person name="Goh K.M."/>
            <person name="Chong C.S."/>
        </authorList>
    </citation>
    <scope>NUCLEOTIDE SEQUENCE [LARGE SCALE GENOMIC DNA]</scope>
    <source>
        <strain evidence="4">D-24</strain>
    </source>
</reference>
<sequence>MDESYRISVDDSYEFQLNANDLEQIDLAELSGQKVHLLHNNKSFTIELLKSDFVNRNYRIKVNGNTYQLTIATPLDQLIKEMGLSLGNDSFEDEIHAPMPGIILEVNVAEGDEVKQGDFLCVLEAMKMENTLTAPRDGVVKSVTIAKGETVDKGKLLIELEKND</sequence>